<dbReference type="GO" id="GO:0004252">
    <property type="term" value="F:serine-type endopeptidase activity"/>
    <property type="evidence" value="ECO:0007669"/>
    <property type="project" value="InterPro"/>
</dbReference>
<dbReference type="InterPro" id="IPR019323">
    <property type="entry name" value="ELKS/CAST"/>
</dbReference>
<feature type="compositionally biased region" description="Polar residues" evidence="14">
    <location>
        <begin position="1373"/>
        <end position="1397"/>
    </location>
</feature>
<comment type="function">
    <text evidence="12">This enzyme catalyzes the hydrolysis of the N-terminal peptide bond of an N-acetylated peptide to generate an N-acetylated amino acid and a peptide with a free N-terminus. It preferentially cleaves off Ac-Ala, Ac-Met and Ac-Ser. Also, involved in the degradation of oxidized and glycated proteins.</text>
</comment>
<accession>A0AAV2LZ25</accession>
<evidence type="ECO:0000259" key="15">
    <source>
        <dbReference type="Pfam" id="PF00326"/>
    </source>
</evidence>
<dbReference type="PANTHER" id="PTHR42776:SF16">
    <property type="entry name" value="ACYLAMINO-ACID-RELEASING ENZYME"/>
    <property type="match status" value="1"/>
</dbReference>
<sequence length="1663" mass="188666">MKAPVMTNPEEISRLYKDLSLFPSLTRADVGPVITSQYGGKYSNIYTEWSQRDLDRNENVKFCRQYIVFHDDASVVFSGACGNCSEIKGEVLSKDSPSGEMKVVVRECTAKGEDKQYLEIWRKNVKIKSINLAALKKHGKVYEDEQFGCLVWSHSETHLLYVAEKKRPKSESFFQTESPGLSALTDEDEPLRLEKKATVQGEQFTFYEDWGEALVSKSSPVLCVLDIEGDNVSILEGVPEDISPGQAFWAPDDTGVVFVGWWHEPFRLGLKYCPNRRSSLFYVDLIGGKCEQLNSGSTAVCSPRLSPDHCRIAYLECSVYGPHMQCSKLCMYDWYTKKTSVIVDIVNRPGEDGFTGIYSTQLSPQCWSADSQRIVVASPQRSRKDLLVVDINTGLVTSLTSNSDAGNWCLLNMVRDLMVVSCSSPNHPSRLRVGFLPTRDAQEKVSWVTLENADVLEDIDWKTLTFTPPPEQDNDQYSDLDFEAILIKPKDVKEGVKLPLVLIPHGGPHSVFIADWFLSCSVMCRMGFASLLVNYRGSLGFGQDCVLSLPGNVGTQDVKDVHFAVESVLQSGDFDPDKVAVSGGSHGGFLACHLIGQYPGFYKACVARNPVINIASMLGCTDIPDWCIVEAGFDYSTDCLPDSAVLERMLSISPIKYVPKVQTPVLLTLGEDDRRVPNKQGIEYYRALKAKQVPVRLLWYPGNNHSLSKVDAESDGFMNIVYKSVKTVFVLSCGGDTANGVIRQAFFMVQQRLLDEKVDSAAAAQVSSQAQCLGECLVQALDQLHQATFSPSLGLSFTFKINVAFSWFKVVLQSVAIQKNKIPLTVHELQEEIRAHREMNSRLKHQHPENCNSQRDVHLDQQHKGDHSPGPSPRHSPSHLHSLSLKKNPKSSPSNTMNLRPQEADIIIHSPAYECSPVGSAQRITPSTALHSGPRKSPNSTLYSQNHESTSARSQIYQQPFSPCQVPGCDGCTSPPPQGSSAENYFRLQSEHERQAKEVFMLKETMEEMEKRIDSQKQTLGTRDESIQRLLEMLQGQNQNHRTRGQRTGLISVATQEAEAQLENMQTREVSVFLVDFNSWDLNLFLELHRRNQLQAEPLKTRALQPIIDMKTTNPSFCFDPEVVWQDTKISSLERNMRDLEDEVQMLKTSGLLHPDDRQDELKQVDVYKSHSKFMKTKIEHLKQELSKKETEMQTLQTKLETLTNQNSDCKQHIEVLKESLTAKEQRANTLQTEVDALRVRLEEKEQFLTKKTKQLQDLSDEKSTLTGEIRDLKDMLDVKERKVNVLQKKIENLLEQLRDKDKQLAGLRERVQGLQTDSSNTDTALATLEEALSEKERVIENLREQKEREDRMKLEDMELLRKENKELKDKLSTLQPQRPLQSNNQSTSPAPGQTQRIEAERPSLNGTSRSPDITERLKLLEQEVSRYREESVKSQAEVDRLMGALRDAETDRTFKDKKITDLERQIKSPNFQKLIIPAEMRRDAVPDGHAHPHSLSQLEELMRALEKTREELDATKMRLSTTQQSLHERDGHLTNLRQERRKQLEEILEMKQQSLLAAISEKDANIALLEISCSNRKKAQEEIMALKREKDRLMHQLKQQTQNRMKLISDNYEDEPLHPQHHPHHSHHLPTANMHHRSLPRGPPHANHRPHVDQDDEEGIWA</sequence>
<dbReference type="EC" id="3.4.19.1" evidence="5"/>
<evidence type="ECO:0000256" key="7">
    <source>
        <dbReference type="ARBA" id="ARBA00022490"/>
    </source>
</evidence>
<evidence type="ECO:0000256" key="3">
    <source>
        <dbReference type="ARBA" id="ARBA00010040"/>
    </source>
</evidence>
<dbReference type="SUPFAM" id="SSF53474">
    <property type="entry name" value="alpha/beta-Hydrolases"/>
    <property type="match status" value="1"/>
</dbReference>
<evidence type="ECO:0000256" key="1">
    <source>
        <dbReference type="ARBA" id="ARBA00000721"/>
    </source>
</evidence>
<feature type="domain" description="Peptidase S9 prolyl oligopeptidase catalytic" evidence="15">
    <location>
        <begin position="520"/>
        <end position="714"/>
    </location>
</feature>
<keyword evidence="18" id="KW-1185">Reference proteome</keyword>
<evidence type="ECO:0000256" key="4">
    <source>
        <dbReference type="ARBA" id="ARBA00011881"/>
    </source>
</evidence>
<comment type="catalytic activity">
    <reaction evidence="1">
        <text>Cleavage of an N-acetyl or N-formyl amino acid from the N-terminus of a polypeptide.</text>
        <dbReference type="EC" id="3.4.19.1"/>
    </reaction>
</comment>
<feature type="compositionally biased region" description="Low complexity" evidence="14">
    <location>
        <begin position="873"/>
        <end position="894"/>
    </location>
</feature>
<feature type="compositionally biased region" description="Polar residues" evidence="14">
    <location>
        <begin position="937"/>
        <end position="949"/>
    </location>
</feature>
<reference evidence="17 18" key="1">
    <citation type="submission" date="2024-04" db="EMBL/GenBank/DDBJ databases">
        <authorList>
            <person name="Waldvogel A.-M."/>
            <person name="Schoenle A."/>
        </authorList>
    </citation>
    <scope>NUCLEOTIDE SEQUENCE [LARGE SCALE GENOMIC DNA]</scope>
</reference>
<keyword evidence="7" id="KW-0963">Cytoplasm</keyword>
<evidence type="ECO:0000256" key="11">
    <source>
        <dbReference type="ARBA" id="ARBA00032596"/>
    </source>
</evidence>
<evidence type="ECO:0000256" key="6">
    <source>
        <dbReference type="ARBA" id="ARBA00018421"/>
    </source>
</evidence>
<dbReference type="Proteomes" id="UP001497482">
    <property type="component" value="Chromosome 5"/>
</dbReference>
<dbReference type="PANTHER" id="PTHR42776">
    <property type="entry name" value="SERINE PEPTIDASE S9 FAMILY MEMBER"/>
    <property type="match status" value="1"/>
</dbReference>
<dbReference type="GO" id="GO:0006508">
    <property type="term" value="P:proteolysis"/>
    <property type="evidence" value="ECO:0007669"/>
    <property type="project" value="InterPro"/>
</dbReference>
<dbReference type="InterPro" id="IPR045550">
    <property type="entry name" value="AARE_N"/>
</dbReference>
<evidence type="ECO:0000256" key="14">
    <source>
        <dbReference type="SAM" id="MobiDB-lite"/>
    </source>
</evidence>
<gene>
    <name evidence="17" type="ORF">KC01_LOCUS33496</name>
</gene>
<dbReference type="FunFam" id="3.40.50.1820:FF:000043">
    <property type="entry name" value="acylamino-acid-releasing enzyme"/>
    <property type="match status" value="1"/>
</dbReference>
<dbReference type="InterPro" id="IPR001375">
    <property type="entry name" value="Peptidase_S9_cat"/>
</dbReference>
<feature type="region of interest" description="Disordered" evidence="14">
    <location>
        <begin position="918"/>
        <end position="949"/>
    </location>
</feature>
<dbReference type="Gene3D" id="2.120.10.30">
    <property type="entry name" value="TolB, C-terminal domain"/>
    <property type="match status" value="1"/>
</dbReference>
<keyword evidence="13" id="KW-0175">Coiled coil</keyword>
<dbReference type="GO" id="GO:0005737">
    <property type="term" value="C:cytoplasm"/>
    <property type="evidence" value="ECO:0007669"/>
    <property type="project" value="UniProtKB-SubCell"/>
</dbReference>
<dbReference type="InterPro" id="IPR029058">
    <property type="entry name" value="AB_hydrolase_fold"/>
</dbReference>
<evidence type="ECO:0000256" key="10">
    <source>
        <dbReference type="ARBA" id="ARBA00032284"/>
    </source>
</evidence>
<dbReference type="Pfam" id="PF19283">
    <property type="entry name" value="APEH_N"/>
    <property type="match status" value="1"/>
</dbReference>
<dbReference type="SUPFAM" id="SSF82171">
    <property type="entry name" value="DPP6 N-terminal domain-like"/>
    <property type="match status" value="1"/>
</dbReference>
<evidence type="ECO:0000256" key="12">
    <source>
        <dbReference type="ARBA" id="ARBA00045885"/>
    </source>
</evidence>
<proteinExistence type="inferred from homology"/>
<dbReference type="Pfam" id="PF10174">
    <property type="entry name" value="Cast"/>
    <property type="match status" value="2"/>
</dbReference>
<feature type="domain" description="Acylamino-acid-releasing enzyme N-terminal" evidence="16">
    <location>
        <begin position="24"/>
        <end position="450"/>
    </location>
</feature>
<dbReference type="FunFam" id="2.120.10.30:FF:000189">
    <property type="entry name" value="Acylaminoacyl-peptide hydrolase"/>
    <property type="match status" value="1"/>
</dbReference>
<dbReference type="EMBL" id="OZ035827">
    <property type="protein sequence ID" value="CAL1606290.1"/>
    <property type="molecule type" value="Genomic_DNA"/>
</dbReference>
<dbReference type="GO" id="GO:0008242">
    <property type="term" value="F:omega peptidase activity"/>
    <property type="evidence" value="ECO:0007669"/>
    <property type="project" value="UniProtKB-EC"/>
</dbReference>
<comment type="subcellular location">
    <subcellularLocation>
        <location evidence="2">Cytoplasm</location>
    </subcellularLocation>
</comment>
<dbReference type="SUPFAM" id="SSF57997">
    <property type="entry name" value="Tropomyosin"/>
    <property type="match status" value="1"/>
</dbReference>
<comment type="subunit">
    <text evidence="4">Homotetramer.</text>
</comment>
<dbReference type="InterPro" id="IPR002471">
    <property type="entry name" value="Pept_S9_AS"/>
</dbReference>
<feature type="region of interest" description="Disordered" evidence="14">
    <location>
        <begin position="859"/>
        <end position="898"/>
    </location>
</feature>
<evidence type="ECO:0000256" key="5">
    <source>
        <dbReference type="ARBA" id="ARBA00012917"/>
    </source>
</evidence>
<dbReference type="PROSITE" id="PS00708">
    <property type="entry name" value="PRO_ENDOPEP_SER"/>
    <property type="match status" value="1"/>
</dbReference>
<dbReference type="Gene3D" id="3.40.50.1820">
    <property type="entry name" value="alpha/beta hydrolase"/>
    <property type="match status" value="1"/>
</dbReference>
<feature type="region of interest" description="Disordered" evidence="14">
    <location>
        <begin position="1614"/>
        <end position="1663"/>
    </location>
</feature>
<keyword evidence="9" id="KW-0007">Acetylation</keyword>
<dbReference type="Pfam" id="PF00326">
    <property type="entry name" value="Peptidase_S9"/>
    <property type="match status" value="1"/>
</dbReference>
<name>A0AAV2LZ25_KNICA</name>
<evidence type="ECO:0000313" key="18">
    <source>
        <dbReference type="Proteomes" id="UP001497482"/>
    </source>
</evidence>
<feature type="coiled-coil region" evidence="13">
    <location>
        <begin position="992"/>
        <end position="1019"/>
    </location>
</feature>
<organism evidence="17 18">
    <name type="scientific">Knipowitschia caucasica</name>
    <name type="common">Caucasian dwarf goby</name>
    <name type="synonym">Pomatoschistus caucasicus</name>
    <dbReference type="NCBI Taxonomy" id="637954"/>
    <lineage>
        <taxon>Eukaryota</taxon>
        <taxon>Metazoa</taxon>
        <taxon>Chordata</taxon>
        <taxon>Craniata</taxon>
        <taxon>Vertebrata</taxon>
        <taxon>Euteleostomi</taxon>
        <taxon>Actinopterygii</taxon>
        <taxon>Neopterygii</taxon>
        <taxon>Teleostei</taxon>
        <taxon>Neoteleostei</taxon>
        <taxon>Acanthomorphata</taxon>
        <taxon>Gobiaria</taxon>
        <taxon>Gobiiformes</taxon>
        <taxon>Gobioidei</taxon>
        <taxon>Gobiidae</taxon>
        <taxon>Gobiinae</taxon>
        <taxon>Knipowitschia</taxon>
    </lineage>
</organism>
<feature type="region of interest" description="Disordered" evidence="14">
    <location>
        <begin position="1373"/>
        <end position="1415"/>
    </location>
</feature>
<feature type="compositionally biased region" description="Basic residues" evidence="14">
    <location>
        <begin position="1620"/>
        <end position="1640"/>
    </location>
</feature>
<protein>
    <recommendedName>
        <fullName evidence="6">Acylamino-acid-releasing enzyme</fullName>
        <ecNumber evidence="5">3.4.19.1</ecNumber>
    </recommendedName>
    <alternativeName>
        <fullName evidence="11">Acyl-peptide hydrolase</fullName>
    </alternativeName>
    <alternativeName>
        <fullName evidence="10">Acylaminoacyl-peptidase</fullName>
    </alternativeName>
</protein>
<evidence type="ECO:0000313" key="17">
    <source>
        <dbReference type="EMBL" id="CAL1606290.1"/>
    </source>
</evidence>
<dbReference type="InterPro" id="IPR011042">
    <property type="entry name" value="6-blade_b-propeller_TolB-like"/>
</dbReference>
<feature type="coiled-coil region" evidence="13">
    <location>
        <begin position="1496"/>
        <end position="1604"/>
    </location>
</feature>
<evidence type="ECO:0000256" key="9">
    <source>
        <dbReference type="ARBA" id="ARBA00022990"/>
    </source>
</evidence>
<keyword evidence="8" id="KW-0378">Hydrolase</keyword>
<comment type="similarity">
    <text evidence="3">Belongs to the peptidase S9C family.</text>
</comment>
<evidence type="ECO:0000259" key="16">
    <source>
        <dbReference type="Pfam" id="PF19283"/>
    </source>
</evidence>
<dbReference type="Gene3D" id="1.10.287.1490">
    <property type="match status" value="1"/>
</dbReference>
<evidence type="ECO:0000256" key="2">
    <source>
        <dbReference type="ARBA" id="ARBA00004496"/>
    </source>
</evidence>
<evidence type="ECO:0000256" key="8">
    <source>
        <dbReference type="ARBA" id="ARBA00022801"/>
    </source>
</evidence>
<evidence type="ECO:0000256" key="13">
    <source>
        <dbReference type="SAM" id="Coils"/>
    </source>
</evidence>